<dbReference type="InterPro" id="IPR001697">
    <property type="entry name" value="Pyr_Knase"/>
</dbReference>
<accession>A0A315ZGJ8</accession>
<evidence type="ECO:0000256" key="5">
    <source>
        <dbReference type="ARBA" id="ARBA00022679"/>
    </source>
</evidence>
<dbReference type="Gene3D" id="3.40.1380.20">
    <property type="entry name" value="Pyruvate kinase, C-terminal domain"/>
    <property type="match status" value="1"/>
</dbReference>
<dbReference type="GO" id="GO:0016301">
    <property type="term" value="F:kinase activity"/>
    <property type="evidence" value="ECO:0007669"/>
    <property type="project" value="UniProtKB-KW"/>
</dbReference>
<dbReference type="Gene3D" id="3.20.20.60">
    <property type="entry name" value="Phosphoenolpyruvate-binding domains"/>
    <property type="match status" value="1"/>
</dbReference>
<evidence type="ECO:0000256" key="2">
    <source>
        <dbReference type="ARBA" id="ARBA00004997"/>
    </source>
</evidence>
<dbReference type="EMBL" id="QGDO01000001">
    <property type="protein sequence ID" value="PWJ44250.1"/>
    <property type="molecule type" value="Genomic_DNA"/>
</dbReference>
<evidence type="ECO:0000256" key="1">
    <source>
        <dbReference type="ARBA" id="ARBA00001958"/>
    </source>
</evidence>
<evidence type="ECO:0000313" key="18">
    <source>
        <dbReference type="Proteomes" id="UP000245535"/>
    </source>
</evidence>
<dbReference type="SUPFAM" id="SSF50800">
    <property type="entry name" value="PK beta-barrel domain-like"/>
    <property type="match status" value="1"/>
</dbReference>
<keyword evidence="11 14" id="KW-0324">Glycolysis</keyword>
<dbReference type="AlphaFoldDB" id="A0A315ZGJ8"/>
<evidence type="ECO:0000256" key="7">
    <source>
        <dbReference type="ARBA" id="ARBA00022741"/>
    </source>
</evidence>
<dbReference type="GO" id="GO:0005524">
    <property type="term" value="F:ATP binding"/>
    <property type="evidence" value="ECO:0007669"/>
    <property type="project" value="UniProtKB-KW"/>
</dbReference>
<reference evidence="17 18" key="1">
    <citation type="submission" date="2018-03" db="EMBL/GenBank/DDBJ databases">
        <title>Genomic Encyclopedia of Archaeal and Bacterial Type Strains, Phase II (KMG-II): from individual species to whole genera.</title>
        <authorList>
            <person name="Goeker M."/>
        </authorList>
    </citation>
    <scope>NUCLEOTIDE SEQUENCE [LARGE SCALE GENOMIC DNA]</scope>
    <source>
        <strain evidence="17 18">DSM 28229</strain>
    </source>
</reference>
<evidence type="ECO:0000256" key="4">
    <source>
        <dbReference type="ARBA" id="ARBA00012142"/>
    </source>
</evidence>
<dbReference type="InterPro" id="IPR015793">
    <property type="entry name" value="Pyrv_Knase_brl"/>
</dbReference>
<dbReference type="UniPathway" id="UPA00109">
    <property type="reaction ID" value="UER00188"/>
</dbReference>
<dbReference type="InterPro" id="IPR018209">
    <property type="entry name" value="Pyrv_Knase_AS"/>
</dbReference>
<dbReference type="NCBIfam" id="TIGR01064">
    <property type="entry name" value="pyruv_kin"/>
    <property type="match status" value="1"/>
</dbReference>
<keyword evidence="18" id="KW-1185">Reference proteome</keyword>
<evidence type="ECO:0000259" key="16">
    <source>
        <dbReference type="Pfam" id="PF02887"/>
    </source>
</evidence>
<keyword evidence="5 14" id="KW-0808">Transferase</keyword>
<keyword evidence="10 14" id="KW-0460">Magnesium</keyword>
<dbReference type="Pfam" id="PF02887">
    <property type="entry name" value="PK_C"/>
    <property type="match status" value="1"/>
</dbReference>
<sequence length="468" mass="51618">MKNTKIVATISDRNCGVEFLTELYNSGMNVVRINTAHQTHEDSLRVVENVRKVSNQIGILVDTKGPEIRTTKMEESFEVHAGDEVWMAGDPDAVSTRECVFVNYAGFVNDVPVGSRVLIDDGSLELQVKEEKDGKLLCEAMNTGPISGKKSVNIPSVHVKLPSITEKDRNYIRFAAEHNLDFIAHSFVRNAADVIAVQEILDECNSPAKIIAKIENQEGVDNIDEILDHVYGIMVARGDLAVEIPQENIPTVQKMIIDKCIARRRPVITATQMLHTMIDNPRPTRAEISDVANAVYDGSDAIMLSGESAYGKYPVEAVKTMASIAAATEKYEGYKKDTEFVIINDDIGAFMAKSAYYATQHLNPRAILTDTAFGRTARAIAAYRPKTPIIAKCYDERVVRELSLTFGVRASYIEKGADSKAYIKEALQEMKSEKGFSAEDRIVVVGGNYGDAHGASFIEVTTVENLEK</sequence>
<dbReference type="PRINTS" id="PR01050">
    <property type="entry name" value="PYRUVTKNASE"/>
</dbReference>
<comment type="catalytic activity">
    <reaction evidence="14">
        <text>pyruvate + ATP = phosphoenolpyruvate + ADP + H(+)</text>
        <dbReference type="Rhea" id="RHEA:18157"/>
        <dbReference type="ChEBI" id="CHEBI:15361"/>
        <dbReference type="ChEBI" id="CHEBI:15378"/>
        <dbReference type="ChEBI" id="CHEBI:30616"/>
        <dbReference type="ChEBI" id="CHEBI:58702"/>
        <dbReference type="ChEBI" id="CHEBI:456216"/>
        <dbReference type="EC" id="2.7.1.40"/>
    </reaction>
</comment>
<evidence type="ECO:0000256" key="10">
    <source>
        <dbReference type="ARBA" id="ARBA00022842"/>
    </source>
</evidence>
<comment type="cofactor">
    <cofactor evidence="1">
        <name>K(+)</name>
        <dbReference type="ChEBI" id="CHEBI:29103"/>
    </cofactor>
</comment>
<comment type="caution">
    <text evidence="17">The sequence shown here is derived from an EMBL/GenBank/DDBJ whole genome shotgun (WGS) entry which is preliminary data.</text>
</comment>
<dbReference type="NCBIfam" id="NF004491">
    <property type="entry name" value="PRK05826.1"/>
    <property type="match status" value="1"/>
</dbReference>
<organism evidence="17 18">
    <name type="scientific">Sediminitomix flava</name>
    <dbReference type="NCBI Taxonomy" id="379075"/>
    <lineage>
        <taxon>Bacteria</taxon>
        <taxon>Pseudomonadati</taxon>
        <taxon>Bacteroidota</taxon>
        <taxon>Cytophagia</taxon>
        <taxon>Cytophagales</taxon>
        <taxon>Flammeovirgaceae</taxon>
        <taxon>Sediminitomix</taxon>
    </lineage>
</organism>
<comment type="similarity">
    <text evidence="3 14">Belongs to the pyruvate kinase family.</text>
</comment>
<evidence type="ECO:0000256" key="6">
    <source>
        <dbReference type="ARBA" id="ARBA00022723"/>
    </source>
</evidence>
<dbReference type="InterPro" id="IPR036918">
    <property type="entry name" value="Pyrv_Knase_C_sf"/>
</dbReference>
<dbReference type="InterPro" id="IPR011037">
    <property type="entry name" value="Pyrv_Knase-like_insert_dom_sf"/>
</dbReference>
<dbReference type="InterPro" id="IPR015795">
    <property type="entry name" value="Pyrv_Knase_C"/>
</dbReference>
<evidence type="ECO:0000256" key="12">
    <source>
        <dbReference type="ARBA" id="ARBA00023317"/>
    </source>
</evidence>
<keyword evidence="9" id="KW-0067">ATP-binding</keyword>
<feature type="domain" description="Pyruvate kinase barrel" evidence="15">
    <location>
        <begin position="1"/>
        <end position="318"/>
    </location>
</feature>
<name>A0A315ZGJ8_SEDFL</name>
<keyword evidence="6" id="KW-0479">Metal-binding</keyword>
<evidence type="ECO:0000256" key="8">
    <source>
        <dbReference type="ARBA" id="ARBA00022777"/>
    </source>
</evidence>
<dbReference type="PANTHER" id="PTHR11817">
    <property type="entry name" value="PYRUVATE KINASE"/>
    <property type="match status" value="1"/>
</dbReference>
<evidence type="ECO:0000313" key="17">
    <source>
        <dbReference type="EMBL" id="PWJ44250.1"/>
    </source>
</evidence>
<dbReference type="SUPFAM" id="SSF51621">
    <property type="entry name" value="Phosphoenolpyruvate/pyruvate domain"/>
    <property type="match status" value="1"/>
</dbReference>
<dbReference type="InterPro" id="IPR040442">
    <property type="entry name" value="Pyrv_kinase-like_dom_sf"/>
</dbReference>
<dbReference type="Proteomes" id="UP000245535">
    <property type="component" value="Unassembled WGS sequence"/>
</dbReference>
<evidence type="ECO:0000256" key="11">
    <source>
        <dbReference type="ARBA" id="ARBA00023152"/>
    </source>
</evidence>
<evidence type="ECO:0000256" key="14">
    <source>
        <dbReference type="RuleBase" id="RU000504"/>
    </source>
</evidence>
<dbReference type="EC" id="2.7.1.40" evidence="4 13"/>
<evidence type="ECO:0000256" key="9">
    <source>
        <dbReference type="ARBA" id="ARBA00022840"/>
    </source>
</evidence>
<dbReference type="InterPro" id="IPR015813">
    <property type="entry name" value="Pyrv/PenolPyrv_kinase-like_dom"/>
</dbReference>
<keyword evidence="12 17" id="KW-0670">Pyruvate</keyword>
<dbReference type="FunFam" id="2.40.33.10:FF:000001">
    <property type="entry name" value="Pyruvate kinase"/>
    <property type="match status" value="1"/>
</dbReference>
<keyword evidence="7" id="KW-0547">Nucleotide-binding</keyword>
<dbReference type="Gene3D" id="2.40.33.10">
    <property type="entry name" value="PK beta-barrel domain-like"/>
    <property type="match status" value="1"/>
</dbReference>
<dbReference type="RefSeq" id="WP_109615758.1">
    <property type="nucleotide sequence ID" value="NZ_QGDO01000001.1"/>
</dbReference>
<evidence type="ECO:0000256" key="13">
    <source>
        <dbReference type="NCBIfam" id="TIGR01064"/>
    </source>
</evidence>
<dbReference type="GO" id="GO:0000287">
    <property type="term" value="F:magnesium ion binding"/>
    <property type="evidence" value="ECO:0007669"/>
    <property type="project" value="UniProtKB-UniRule"/>
</dbReference>
<protein>
    <recommendedName>
        <fullName evidence="4 13">Pyruvate kinase</fullName>
        <ecNumber evidence="4 13">2.7.1.40</ecNumber>
    </recommendedName>
</protein>
<dbReference type="Pfam" id="PF00224">
    <property type="entry name" value="PK"/>
    <property type="match status" value="1"/>
</dbReference>
<dbReference type="GO" id="GO:0004743">
    <property type="term" value="F:pyruvate kinase activity"/>
    <property type="evidence" value="ECO:0007669"/>
    <property type="project" value="UniProtKB-UniRule"/>
</dbReference>
<dbReference type="GO" id="GO:0030955">
    <property type="term" value="F:potassium ion binding"/>
    <property type="evidence" value="ECO:0007669"/>
    <property type="project" value="UniProtKB-UniRule"/>
</dbReference>
<comment type="pathway">
    <text evidence="2 14">Carbohydrate degradation; glycolysis; pyruvate from D-glyceraldehyde 3-phosphate: step 5/5.</text>
</comment>
<dbReference type="PROSITE" id="PS00110">
    <property type="entry name" value="PYRUVATE_KINASE"/>
    <property type="match status" value="1"/>
</dbReference>
<dbReference type="OrthoDB" id="9812123at2"/>
<dbReference type="NCBIfam" id="NF004978">
    <property type="entry name" value="PRK06354.1"/>
    <property type="match status" value="1"/>
</dbReference>
<dbReference type="SUPFAM" id="SSF52935">
    <property type="entry name" value="PK C-terminal domain-like"/>
    <property type="match status" value="1"/>
</dbReference>
<dbReference type="InterPro" id="IPR015806">
    <property type="entry name" value="Pyrv_Knase_insert_dom_sf"/>
</dbReference>
<keyword evidence="8 14" id="KW-0418">Kinase</keyword>
<gene>
    <name evidence="17" type="ORF">BC781_101600</name>
</gene>
<proteinExistence type="inferred from homology"/>
<evidence type="ECO:0000259" key="15">
    <source>
        <dbReference type="Pfam" id="PF00224"/>
    </source>
</evidence>
<evidence type="ECO:0000256" key="3">
    <source>
        <dbReference type="ARBA" id="ARBA00008663"/>
    </source>
</evidence>
<feature type="domain" description="Pyruvate kinase C-terminal" evidence="16">
    <location>
        <begin position="351"/>
        <end position="456"/>
    </location>
</feature>